<dbReference type="InterPro" id="IPR036890">
    <property type="entry name" value="HATPase_C_sf"/>
</dbReference>
<dbReference type="SMART" id="SM00448">
    <property type="entry name" value="REC"/>
    <property type="match status" value="1"/>
</dbReference>
<dbReference type="PANTHER" id="PTHR43047">
    <property type="entry name" value="TWO-COMPONENT HISTIDINE PROTEIN KINASE"/>
    <property type="match status" value="1"/>
</dbReference>
<evidence type="ECO:0000256" key="4">
    <source>
        <dbReference type="ARBA" id="ARBA00022553"/>
    </source>
</evidence>
<gene>
    <name evidence="13" type="ORF">ENR64_00750</name>
</gene>
<dbReference type="GO" id="GO:0009927">
    <property type="term" value="F:histidine phosphotransfer kinase activity"/>
    <property type="evidence" value="ECO:0007669"/>
    <property type="project" value="TreeGrafter"/>
</dbReference>
<evidence type="ECO:0000256" key="8">
    <source>
        <dbReference type="ARBA" id="ARBA00074306"/>
    </source>
</evidence>
<evidence type="ECO:0000256" key="10">
    <source>
        <dbReference type="SAM" id="Coils"/>
    </source>
</evidence>
<keyword evidence="10" id="KW-0175">Coiled coil</keyword>
<keyword evidence="6 13" id="KW-0418">Kinase</keyword>
<evidence type="ECO:0000256" key="6">
    <source>
        <dbReference type="ARBA" id="ARBA00022777"/>
    </source>
</evidence>
<dbReference type="CDD" id="cd16922">
    <property type="entry name" value="HATPase_EvgS-ArcB-TorS-like"/>
    <property type="match status" value="1"/>
</dbReference>
<dbReference type="Gene3D" id="3.30.565.10">
    <property type="entry name" value="Histidine kinase-like ATPase, C-terminal domain"/>
    <property type="match status" value="1"/>
</dbReference>
<evidence type="ECO:0000259" key="12">
    <source>
        <dbReference type="PROSITE" id="PS50110"/>
    </source>
</evidence>
<keyword evidence="7" id="KW-0902">Two-component regulatory system</keyword>
<dbReference type="PANTHER" id="PTHR43047:SF78">
    <property type="entry name" value="SENSORY_REGULATORY PROTEIN RPFC"/>
    <property type="match status" value="1"/>
</dbReference>
<dbReference type="SUPFAM" id="SSF47384">
    <property type="entry name" value="Homodimeric domain of signal transducing histidine kinase"/>
    <property type="match status" value="1"/>
</dbReference>
<dbReference type="CDD" id="cd00156">
    <property type="entry name" value="REC"/>
    <property type="match status" value="1"/>
</dbReference>
<feature type="domain" description="Histidine kinase" evidence="11">
    <location>
        <begin position="180"/>
        <end position="399"/>
    </location>
</feature>
<dbReference type="InterPro" id="IPR003594">
    <property type="entry name" value="HATPase_dom"/>
</dbReference>
<dbReference type="CDD" id="cd00082">
    <property type="entry name" value="HisKA"/>
    <property type="match status" value="1"/>
</dbReference>
<dbReference type="InterPro" id="IPR036097">
    <property type="entry name" value="HisK_dim/P_sf"/>
</dbReference>
<dbReference type="Gene3D" id="1.10.287.130">
    <property type="match status" value="1"/>
</dbReference>
<dbReference type="Pfam" id="PF02518">
    <property type="entry name" value="HATPase_c"/>
    <property type="match status" value="1"/>
</dbReference>
<dbReference type="SUPFAM" id="SSF52172">
    <property type="entry name" value="CheY-like"/>
    <property type="match status" value="1"/>
</dbReference>
<protein>
    <recommendedName>
        <fullName evidence="8">Circadian input-output histidine kinase CikA</fullName>
        <ecNumber evidence="3">2.7.13.3</ecNumber>
    </recommendedName>
</protein>
<dbReference type="GO" id="GO:0000155">
    <property type="term" value="F:phosphorelay sensor kinase activity"/>
    <property type="evidence" value="ECO:0007669"/>
    <property type="project" value="InterPro"/>
</dbReference>
<evidence type="ECO:0000256" key="2">
    <source>
        <dbReference type="ARBA" id="ARBA00006402"/>
    </source>
</evidence>
<organism evidence="13">
    <name type="scientific">Oscillatoriales cyanobacterium SpSt-418</name>
    <dbReference type="NCBI Taxonomy" id="2282169"/>
    <lineage>
        <taxon>Bacteria</taxon>
        <taxon>Bacillati</taxon>
        <taxon>Cyanobacteriota</taxon>
        <taxon>Cyanophyceae</taxon>
        <taxon>Oscillatoriophycideae</taxon>
        <taxon>Oscillatoriales</taxon>
    </lineage>
</organism>
<dbReference type="FunFam" id="3.30.565.10:FF:000010">
    <property type="entry name" value="Sensor histidine kinase RcsC"/>
    <property type="match status" value="1"/>
</dbReference>
<evidence type="ECO:0000259" key="11">
    <source>
        <dbReference type="PROSITE" id="PS50109"/>
    </source>
</evidence>
<dbReference type="InterPro" id="IPR004358">
    <property type="entry name" value="Sig_transdc_His_kin-like_C"/>
</dbReference>
<dbReference type="SUPFAM" id="SSF55874">
    <property type="entry name" value="ATPase domain of HSP90 chaperone/DNA topoisomerase II/histidine kinase"/>
    <property type="match status" value="1"/>
</dbReference>
<dbReference type="InterPro" id="IPR003661">
    <property type="entry name" value="HisK_dim/P_dom"/>
</dbReference>
<reference evidence="13" key="1">
    <citation type="journal article" date="2020" name="mSystems">
        <title>Genome- and Community-Level Interaction Insights into Carbon Utilization and Element Cycling Functions of Hydrothermarchaeota in Hydrothermal Sediment.</title>
        <authorList>
            <person name="Zhou Z."/>
            <person name="Liu Y."/>
            <person name="Xu W."/>
            <person name="Pan J."/>
            <person name="Luo Z.H."/>
            <person name="Li M."/>
        </authorList>
    </citation>
    <scope>NUCLEOTIDE SEQUENCE [LARGE SCALE GENOMIC DNA]</scope>
    <source>
        <strain evidence="13">SpSt-418</strain>
    </source>
</reference>
<comment type="caution">
    <text evidence="13">The sequence shown here is derived from an EMBL/GenBank/DDBJ whole genome shotgun (WGS) entry which is preliminary data.</text>
</comment>
<comment type="catalytic activity">
    <reaction evidence="1">
        <text>ATP + protein L-histidine = ADP + protein N-phospho-L-histidine.</text>
        <dbReference type="EC" id="2.7.13.3"/>
    </reaction>
</comment>
<evidence type="ECO:0000256" key="3">
    <source>
        <dbReference type="ARBA" id="ARBA00012438"/>
    </source>
</evidence>
<comment type="similarity">
    <text evidence="2">In the N-terminal section; belongs to the phytochrome family.</text>
</comment>
<dbReference type="EC" id="2.7.13.3" evidence="3"/>
<dbReference type="PROSITE" id="PS50109">
    <property type="entry name" value="HIS_KIN"/>
    <property type="match status" value="1"/>
</dbReference>
<evidence type="ECO:0000256" key="9">
    <source>
        <dbReference type="PROSITE-ProRule" id="PRU00169"/>
    </source>
</evidence>
<keyword evidence="5" id="KW-0808">Transferase</keyword>
<feature type="coiled-coil region" evidence="10">
    <location>
        <begin position="125"/>
        <end position="170"/>
    </location>
</feature>
<dbReference type="InterPro" id="IPR001789">
    <property type="entry name" value="Sig_transdc_resp-reg_receiver"/>
</dbReference>
<dbReference type="Pfam" id="PF00512">
    <property type="entry name" value="HisKA"/>
    <property type="match status" value="1"/>
</dbReference>
<dbReference type="SMART" id="SM00387">
    <property type="entry name" value="HATPase_c"/>
    <property type="match status" value="1"/>
</dbReference>
<evidence type="ECO:0000256" key="7">
    <source>
        <dbReference type="ARBA" id="ARBA00023012"/>
    </source>
</evidence>
<name>A0A7C3PCR2_9CYAN</name>
<accession>A0A7C3PCR2</accession>
<proteinExistence type="inferred from homology"/>
<evidence type="ECO:0000313" key="13">
    <source>
        <dbReference type="EMBL" id="HFM96299.1"/>
    </source>
</evidence>
<feature type="modified residue" description="4-aspartylphosphate" evidence="9">
    <location>
        <position position="57"/>
    </location>
</feature>
<dbReference type="SMART" id="SM00388">
    <property type="entry name" value="HisKA"/>
    <property type="match status" value="1"/>
</dbReference>
<dbReference type="GO" id="GO:0005886">
    <property type="term" value="C:plasma membrane"/>
    <property type="evidence" value="ECO:0007669"/>
    <property type="project" value="TreeGrafter"/>
</dbReference>
<feature type="domain" description="Response regulatory" evidence="12">
    <location>
        <begin position="6"/>
        <end position="122"/>
    </location>
</feature>
<dbReference type="PRINTS" id="PR00344">
    <property type="entry name" value="BCTRLSENSOR"/>
</dbReference>
<dbReference type="Gene3D" id="3.40.50.2300">
    <property type="match status" value="1"/>
</dbReference>
<dbReference type="InterPro" id="IPR011006">
    <property type="entry name" value="CheY-like_superfamily"/>
</dbReference>
<sequence length="412" mass="46802">MGEQLTILIVDDDEVDRMAVQRSLRKAGVKANFTEVSNCAQAVERLEVFQFDAIFLDYRLPDGNGFNLVQKIRAIGTRVPLIVLTGQGDEQTAVDLMKAGVSDYLSKSRISPEVLERILRNALRLHRAELDAETANQRLQDSYRELIQKNRELEQQRLQIQRQNLQLMEVARLKSEFLATMSHELRTPLNAIIGFSQMLLRPQKGELSTKQTQMVQHIFNNGKHLLDMLNEILDFSRLEAGRLELRPEIFELPNLIYSTLEELQSLAEEKQLQLSTQIQLTYTKVFNDPANLRRILTNLVSNAIKFTERGHIWVEVIEKDPDQIVIAVRDTGIGIGQAEMAHIFEAFRQSDQGNDRRFGGTGLGLAITDSLVQKMNGKITIESQVGQGSTFRVEIPRSIQVPTIVSKDTLIR</sequence>
<dbReference type="InterPro" id="IPR005467">
    <property type="entry name" value="His_kinase_dom"/>
</dbReference>
<evidence type="ECO:0000256" key="5">
    <source>
        <dbReference type="ARBA" id="ARBA00022679"/>
    </source>
</evidence>
<keyword evidence="4 9" id="KW-0597">Phosphoprotein</keyword>
<dbReference type="AlphaFoldDB" id="A0A7C3PCR2"/>
<dbReference type="EMBL" id="DSRU01000013">
    <property type="protein sequence ID" value="HFM96299.1"/>
    <property type="molecule type" value="Genomic_DNA"/>
</dbReference>
<evidence type="ECO:0000256" key="1">
    <source>
        <dbReference type="ARBA" id="ARBA00000085"/>
    </source>
</evidence>
<dbReference type="PROSITE" id="PS50110">
    <property type="entry name" value="RESPONSE_REGULATORY"/>
    <property type="match status" value="1"/>
</dbReference>
<dbReference type="Pfam" id="PF00072">
    <property type="entry name" value="Response_reg"/>
    <property type="match status" value="1"/>
</dbReference>